<dbReference type="SUPFAM" id="SSF50129">
    <property type="entry name" value="GroES-like"/>
    <property type="match status" value="1"/>
</dbReference>
<accession>A0AAV5APU1</accession>
<dbReference type="Pfam" id="PF00107">
    <property type="entry name" value="ADH_zinc_N"/>
    <property type="match status" value="1"/>
</dbReference>
<dbReference type="GO" id="GO:0006062">
    <property type="term" value="P:sorbitol catabolic process"/>
    <property type="evidence" value="ECO:0007669"/>
    <property type="project" value="TreeGrafter"/>
</dbReference>
<feature type="compositionally biased region" description="Low complexity" evidence="7">
    <location>
        <begin position="233"/>
        <end position="252"/>
    </location>
</feature>
<dbReference type="InterPro" id="IPR020843">
    <property type="entry name" value="ER"/>
</dbReference>
<proteinExistence type="inferred from homology"/>
<evidence type="ECO:0000256" key="1">
    <source>
        <dbReference type="ARBA" id="ARBA00001947"/>
    </source>
</evidence>
<reference evidence="9" key="1">
    <citation type="submission" date="2021-10" db="EMBL/GenBank/DDBJ databases">
        <title>De novo Genome Assembly of Clathrus columnatus (Basidiomycota, Fungi) Using Illumina and Nanopore Sequence Data.</title>
        <authorList>
            <person name="Ogiso-Tanaka E."/>
            <person name="Itagaki H."/>
            <person name="Hosoya T."/>
            <person name="Hosaka K."/>
        </authorList>
    </citation>
    <scope>NUCLEOTIDE SEQUENCE</scope>
    <source>
        <strain evidence="9">MO-923</strain>
    </source>
</reference>
<evidence type="ECO:0000259" key="8">
    <source>
        <dbReference type="SMART" id="SM00829"/>
    </source>
</evidence>
<dbReference type="InterPro" id="IPR013154">
    <property type="entry name" value="ADH-like_N"/>
</dbReference>
<dbReference type="InterPro" id="IPR011032">
    <property type="entry name" value="GroES-like_sf"/>
</dbReference>
<dbReference type="CDD" id="cd05285">
    <property type="entry name" value="sorbitol_DH"/>
    <property type="match status" value="1"/>
</dbReference>
<dbReference type="PANTHER" id="PTHR43161">
    <property type="entry name" value="SORBITOL DEHYDROGENASE"/>
    <property type="match status" value="1"/>
</dbReference>
<dbReference type="PROSITE" id="PS00059">
    <property type="entry name" value="ADH_ZINC"/>
    <property type="match status" value="1"/>
</dbReference>
<dbReference type="GO" id="GO:0008270">
    <property type="term" value="F:zinc ion binding"/>
    <property type="evidence" value="ECO:0007669"/>
    <property type="project" value="InterPro"/>
</dbReference>
<keyword evidence="4 6" id="KW-0862">Zinc</keyword>
<dbReference type="InterPro" id="IPR036291">
    <property type="entry name" value="NAD(P)-bd_dom_sf"/>
</dbReference>
<dbReference type="GO" id="GO:0003939">
    <property type="term" value="F:L-iditol 2-dehydrogenase (NAD+) activity"/>
    <property type="evidence" value="ECO:0007669"/>
    <property type="project" value="TreeGrafter"/>
</dbReference>
<evidence type="ECO:0000256" key="2">
    <source>
        <dbReference type="ARBA" id="ARBA00008072"/>
    </source>
</evidence>
<dbReference type="Gene3D" id="3.90.180.10">
    <property type="entry name" value="Medium-chain alcohol dehydrogenases, catalytic domain"/>
    <property type="match status" value="1"/>
</dbReference>
<evidence type="ECO:0000256" key="7">
    <source>
        <dbReference type="SAM" id="MobiDB-lite"/>
    </source>
</evidence>
<comment type="caution">
    <text evidence="9">The sequence shown here is derived from an EMBL/GenBank/DDBJ whole genome shotgun (WGS) entry which is preliminary data.</text>
</comment>
<gene>
    <name evidence="9" type="ORF">Clacol_009176</name>
</gene>
<dbReference type="InterPro" id="IPR013149">
    <property type="entry name" value="ADH-like_C"/>
</dbReference>
<dbReference type="EMBL" id="BPWL01000010">
    <property type="protein sequence ID" value="GJJ14906.1"/>
    <property type="molecule type" value="Genomic_DNA"/>
</dbReference>
<dbReference type="InterPro" id="IPR045306">
    <property type="entry name" value="SDH-like"/>
</dbReference>
<comment type="cofactor">
    <cofactor evidence="1 6">
        <name>Zn(2+)</name>
        <dbReference type="ChEBI" id="CHEBI:29105"/>
    </cofactor>
</comment>
<keyword evidence="10" id="KW-1185">Reference proteome</keyword>
<sequence length="394" mass="41850">MSPVALPVATAAVLHGATDLRVEQRTVWPPRAGEAQVAIFSTGLCGSDLHYYTHGRNGDFVVREPLVLGHEAAGVITALGEGVSHLHVGQHVAIEAGVMCRSCSHCLGGRYNLCPRLRFASSAKTFPHLDGTLQTRMNHPAHLLHPVPEHCSPERAALAEPLSVVLHALRRASLQPGHTVLVLGAGSIGILAAAVAKALGASRVAAADINRARLDWAHGHGIADDIYHIELSSPSSTSTRSNNNAEKNSNSKPGDESIRRARENSQHALKVFGALEGFDIVMECTGAESSAQMGIFCARTGGKLMLVGMGTPNMNLPISAAATREVDILGTFRYANTYPSALALLGAGVLRGVDDLVTHRFPLEKSEEAFTLMRKGFDDHGNVVLKVMVQSTTN</sequence>
<keyword evidence="5" id="KW-0560">Oxidoreductase</keyword>
<evidence type="ECO:0000256" key="4">
    <source>
        <dbReference type="ARBA" id="ARBA00022833"/>
    </source>
</evidence>
<dbReference type="Proteomes" id="UP001050691">
    <property type="component" value="Unassembled WGS sequence"/>
</dbReference>
<dbReference type="PANTHER" id="PTHR43161:SF25">
    <property type="entry name" value="ALCOHOL DEHYDROGENASE, PUTATIVE (AFU_ORTHOLOGUE AFUA_1G14390)-RELATED"/>
    <property type="match status" value="1"/>
</dbReference>
<dbReference type="Gene3D" id="3.40.50.720">
    <property type="entry name" value="NAD(P)-binding Rossmann-like Domain"/>
    <property type="match status" value="1"/>
</dbReference>
<evidence type="ECO:0000256" key="6">
    <source>
        <dbReference type="RuleBase" id="RU361277"/>
    </source>
</evidence>
<dbReference type="Pfam" id="PF08240">
    <property type="entry name" value="ADH_N"/>
    <property type="match status" value="1"/>
</dbReference>
<feature type="region of interest" description="Disordered" evidence="7">
    <location>
        <begin position="233"/>
        <end position="260"/>
    </location>
</feature>
<evidence type="ECO:0000313" key="9">
    <source>
        <dbReference type="EMBL" id="GJJ14906.1"/>
    </source>
</evidence>
<organism evidence="9 10">
    <name type="scientific">Clathrus columnatus</name>
    <dbReference type="NCBI Taxonomy" id="1419009"/>
    <lineage>
        <taxon>Eukaryota</taxon>
        <taxon>Fungi</taxon>
        <taxon>Dikarya</taxon>
        <taxon>Basidiomycota</taxon>
        <taxon>Agaricomycotina</taxon>
        <taxon>Agaricomycetes</taxon>
        <taxon>Phallomycetidae</taxon>
        <taxon>Phallales</taxon>
        <taxon>Clathraceae</taxon>
        <taxon>Clathrus</taxon>
    </lineage>
</organism>
<feature type="domain" description="Enoyl reductase (ER)" evidence="8">
    <location>
        <begin position="16"/>
        <end position="385"/>
    </location>
</feature>
<dbReference type="SUPFAM" id="SSF51735">
    <property type="entry name" value="NAD(P)-binding Rossmann-fold domains"/>
    <property type="match status" value="1"/>
</dbReference>
<evidence type="ECO:0000256" key="3">
    <source>
        <dbReference type="ARBA" id="ARBA00022723"/>
    </source>
</evidence>
<dbReference type="AlphaFoldDB" id="A0AAV5APU1"/>
<protein>
    <recommendedName>
        <fullName evidence="8">Enoyl reductase (ER) domain-containing protein</fullName>
    </recommendedName>
</protein>
<evidence type="ECO:0000256" key="5">
    <source>
        <dbReference type="ARBA" id="ARBA00023002"/>
    </source>
</evidence>
<keyword evidence="3 6" id="KW-0479">Metal-binding</keyword>
<evidence type="ECO:0000313" key="10">
    <source>
        <dbReference type="Proteomes" id="UP001050691"/>
    </source>
</evidence>
<comment type="similarity">
    <text evidence="2 6">Belongs to the zinc-containing alcohol dehydrogenase family.</text>
</comment>
<dbReference type="InterPro" id="IPR002328">
    <property type="entry name" value="ADH_Zn_CS"/>
</dbReference>
<name>A0AAV5APU1_9AGAM</name>
<dbReference type="SMART" id="SM00829">
    <property type="entry name" value="PKS_ER"/>
    <property type="match status" value="1"/>
</dbReference>